<feature type="transmembrane region" description="Helical" evidence="5">
    <location>
        <begin position="324"/>
        <end position="345"/>
    </location>
</feature>
<reference evidence="7 8" key="1">
    <citation type="journal article" date="2019" name="Sci. Rep.">
        <title>Sulfobacillus thermotolerans: new insights into resistance and metabolic capacities of acidophilic chemolithotrophs.</title>
        <authorList>
            <person name="Panyushkina A.E."/>
            <person name="Babenko V.V."/>
            <person name="Nikitina A.S."/>
            <person name="Selezneva O.V."/>
            <person name="Tsaplina I.A."/>
            <person name="Letarova M.A."/>
            <person name="Kostryukova E.S."/>
            <person name="Letarov A.V."/>
        </authorList>
    </citation>
    <scope>NUCLEOTIDE SEQUENCE [LARGE SCALE GENOMIC DNA]</scope>
    <source>
        <strain evidence="7 8">Kr1</strain>
    </source>
</reference>
<feature type="transmembrane region" description="Helical" evidence="5">
    <location>
        <begin position="160"/>
        <end position="180"/>
    </location>
</feature>
<protein>
    <submittedName>
        <fullName evidence="7">Amino acid permease</fullName>
    </submittedName>
</protein>
<evidence type="ECO:0000256" key="2">
    <source>
        <dbReference type="ARBA" id="ARBA00022692"/>
    </source>
</evidence>
<feature type="transmembrane region" description="Helical" evidence="5">
    <location>
        <begin position="278"/>
        <end position="303"/>
    </location>
</feature>
<keyword evidence="3 5" id="KW-1133">Transmembrane helix</keyword>
<feature type="transmembrane region" description="Helical" evidence="5">
    <location>
        <begin position="12"/>
        <end position="36"/>
    </location>
</feature>
<evidence type="ECO:0000313" key="7">
    <source>
        <dbReference type="EMBL" id="AUW93916.1"/>
    </source>
</evidence>
<dbReference type="Proteomes" id="UP000325292">
    <property type="component" value="Chromosome"/>
</dbReference>
<dbReference type="Pfam" id="PF00324">
    <property type="entry name" value="AA_permease"/>
    <property type="match status" value="1"/>
</dbReference>
<evidence type="ECO:0000256" key="4">
    <source>
        <dbReference type="ARBA" id="ARBA00023136"/>
    </source>
</evidence>
<accession>A0ABN5H007</accession>
<proteinExistence type="predicted"/>
<keyword evidence="4 5" id="KW-0472">Membrane</keyword>
<feature type="transmembrane region" description="Helical" evidence="5">
    <location>
        <begin position="351"/>
        <end position="378"/>
    </location>
</feature>
<dbReference type="Gene3D" id="1.20.1740.10">
    <property type="entry name" value="Amino acid/polyamine transporter I"/>
    <property type="match status" value="1"/>
</dbReference>
<evidence type="ECO:0000256" key="1">
    <source>
        <dbReference type="ARBA" id="ARBA00004141"/>
    </source>
</evidence>
<dbReference type="PANTHER" id="PTHR42770">
    <property type="entry name" value="AMINO ACID TRANSPORTER-RELATED"/>
    <property type="match status" value="1"/>
</dbReference>
<feature type="transmembrane region" description="Helical" evidence="5">
    <location>
        <begin position="398"/>
        <end position="422"/>
    </location>
</feature>
<comment type="subcellular location">
    <subcellularLocation>
        <location evidence="1">Membrane</location>
        <topology evidence="1">Multi-pass membrane protein</topology>
    </subcellularLocation>
</comment>
<gene>
    <name evidence="7" type="ORF">BXT84_08115</name>
</gene>
<feature type="domain" description="Amino acid permease/ SLC12A" evidence="6">
    <location>
        <begin position="23"/>
        <end position="424"/>
    </location>
</feature>
<name>A0ABN5H007_9FIRM</name>
<dbReference type="InterPro" id="IPR050367">
    <property type="entry name" value="APC_superfamily"/>
</dbReference>
<keyword evidence="2 5" id="KW-0812">Transmembrane</keyword>
<feature type="transmembrane region" description="Helical" evidence="5">
    <location>
        <begin position="48"/>
        <end position="66"/>
    </location>
</feature>
<evidence type="ECO:0000313" key="8">
    <source>
        <dbReference type="Proteomes" id="UP000325292"/>
    </source>
</evidence>
<dbReference type="EMBL" id="CP019454">
    <property type="protein sequence ID" value="AUW93916.1"/>
    <property type="molecule type" value="Genomic_DNA"/>
</dbReference>
<feature type="transmembrane region" description="Helical" evidence="5">
    <location>
        <begin position="127"/>
        <end position="148"/>
    </location>
</feature>
<feature type="transmembrane region" description="Helical" evidence="5">
    <location>
        <begin position="230"/>
        <end position="258"/>
    </location>
</feature>
<feature type="transmembrane region" description="Helical" evidence="5">
    <location>
        <begin position="192"/>
        <end position="209"/>
    </location>
</feature>
<evidence type="ECO:0000256" key="5">
    <source>
        <dbReference type="SAM" id="Phobius"/>
    </source>
</evidence>
<organism evidence="7 8">
    <name type="scientific">Sulfobacillus thermotolerans</name>
    <dbReference type="NCBI Taxonomy" id="338644"/>
    <lineage>
        <taxon>Bacteria</taxon>
        <taxon>Bacillati</taxon>
        <taxon>Bacillota</taxon>
        <taxon>Clostridia</taxon>
        <taxon>Eubacteriales</taxon>
        <taxon>Clostridiales Family XVII. Incertae Sedis</taxon>
        <taxon>Sulfobacillus</taxon>
    </lineage>
</organism>
<dbReference type="PIRSF" id="PIRSF006060">
    <property type="entry name" value="AA_transporter"/>
    <property type="match status" value="1"/>
</dbReference>
<evidence type="ECO:0000259" key="6">
    <source>
        <dbReference type="Pfam" id="PF00324"/>
    </source>
</evidence>
<dbReference type="InterPro" id="IPR004841">
    <property type="entry name" value="AA-permease/SLC12A_dom"/>
</dbReference>
<feature type="transmembrane region" description="Helical" evidence="5">
    <location>
        <begin position="86"/>
        <end position="107"/>
    </location>
</feature>
<feature type="transmembrane region" description="Helical" evidence="5">
    <location>
        <begin position="428"/>
        <end position="445"/>
    </location>
</feature>
<keyword evidence="8" id="KW-1185">Reference proteome</keyword>
<evidence type="ECO:0000256" key="3">
    <source>
        <dbReference type="ARBA" id="ARBA00022989"/>
    </source>
</evidence>
<dbReference type="PANTHER" id="PTHR42770:SF7">
    <property type="entry name" value="MEMBRANE PROTEIN"/>
    <property type="match status" value="1"/>
</dbReference>
<sequence length="470" mass="51543">MISVQPLGKKPVLLSLSDLSGLSIASVAPLFSVAAAGSIMLSLAGADIIWAVLAIATPFILSSWLFRMLNQHYPNTGASYHWSRRILGFGISRYQSWILMMAYFWSIPPIIIPAAEESLALVGVTAPPSWLVIIVSGAWIGLSAGLLLRGSKTVAQLTKIFMVLEFIAIIIFAIGGVLHWRTLPGNHVTPSWHGFVIAMVVGATIVDGWEIDSYAAEEADYPQKTPGMGGVVGAFMVLAFYLTIFPLMLHSVSLAQLVKNPDVLITWAQALSPHQFRWAIVPIVASTAGSLWLTTFILSKALYAMARDRILPRFFVMKNSAQSPTWTIVVPLVLGWTIVSLQLLVASLASVFNLVLSTAGFFLILEFLFDSLSAAVFLTRIHHHGLHGITHQHRGLQIISYVTTTWFAVVISIFLIYGPAAIGRSIDALVAIMLAGGIIFTFWRFEGRWRGYHVFNPETRELTIEDGEDL</sequence>